<evidence type="ECO:0000256" key="1">
    <source>
        <dbReference type="SAM" id="MobiDB-lite"/>
    </source>
</evidence>
<reference evidence="2 3" key="1">
    <citation type="submission" date="2023-03" db="EMBL/GenBank/DDBJ databases">
        <title>Draft genome sequence of Streptomyces sp. K1PA1 isolated from peat swamp forest in Thailand.</title>
        <authorList>
            <person name="Klaysubun C."/>
            <person name="Duangmal K."/>
        </authorList>
    </citation>
    <scope>NUCLEOTIDE SEQUENCE [LARGE SCALE GENOMIC DNA]</scope>
    <source>
        <strain evidence="2 3">K1PA1</strain>
    </source>
</reference>
<sequence>MQQMVAGDFNGDLTDLVTIWGDGTLHHNGHGDLNSSTQLTSASWGNMKILAAGDYTGDGIADILAEWGDGTSTSTTEQEASTPAPR</sequence>
<keyword evidence="3" id="KW-1185">Reference proteome</keyword>
<proteinExistence type="predicted"/>
<comment type="caution">
    <text evidence="2">The sequence shown here is derived from an EMBL/GenBank/DDBJ whole genome shotgun (WGS) entry which is preliminary data.</text>
</comment>
<dbReference type="EMBL" id="JARJBB010000007">
    <property type="protein sequence ID" value="MDF3300122.1"/>
    <property type="molecule type" value="Genomic_DNA"/>
</dbReference>
<feature type="compositionally biased region" description="Low complexity" evidence="1">
    <location>
        <begin position="71"/>
        <end position="86"/>
    </location>
</feature>
<gene>
    <name evidence="2" type="ORF">P3H78_16100</name>
</gene>
<dbReference type="RefSeq" id="WP_276109676.1">
    <property type="nucleotide sequence ID" value="NZ_JARJBB010000007.1"/>
</dbReference>
<feature type="region of interest" description="Disordered" evidence="1">
    <location>
        <begin position="67"/>
        <end position="86"/>
    </location>
</feature>
<dbReference type="SUPFAM" id="SSF69318">
    <property type="entry name" value="Integrin alpha N-terminal domain"/>
    <property type="match status" value="1"/>
</dbReference>
<name>A0ABT6A645_9ACTN</name>
<evidence type="ECO:0000313" key="2">
    <source>
        <dbReference type="EMBL" id="MDF3300122.1"/>
    </source>
</evidence>
<dbReference type="Gene3D" id="2.40.128.340">
    <property type="match status" value="1"/>
</dbReference>
<evidence type="ECO:0000313" key="3">
    <source>
        <dbReference type="Proteomes" id="UP001221150"/>
    </source>
</evidence>
<protein>
    <submittedName>
        <fullName evidence="2">VCBS repeat-containing protein</fullName>
    </submittedName>
</protein>
<organism evidence="2 3">
    <name type="scientific">Streptomyces tropicalis</name>
    <dbReference type="NCBI Taxonomy" id="3034234"/>
    <lineage>
        <taxon>Bacteria</taxon>
        <taxon>Bacillati</taxon>
        <taxon>Actinomycetota</taxon>
        <taxon>Actinomycetes</taxon>
        <taxon>Kitasatosporales</taxon>
        <taxon>Streptomycetaceae</taxon>
        <taxon>Streptomyces</taxon>
    </lineage>
</organism>
<dbReference type="InterPro" id="IPR028994">
    <property type="entry name" value="Integrin_alpha_N"/>
</dbReference>
<accession>A0ABT6A645</accession>
<dbReference type="Proteomes" id="UP001221150">
    <property type="component" value="Unassembled WGS sequence"/>
</dbReference>